<gene>
    <name evidence="1" type="ORF">JMN37_08370</name>
</gene>
<dbReference type="InterPro" id="IPR002758">
    <property type="entry name" value="Cation_antiport_E"/>
</dbReference>
<dbReference type="RefSeq" id="WP_083433255.1">
    <property type="nucleotide sequence ID" value="NZ_JAEUWV010000013.1"/>
</dbReference>
<dbReference type="AlphaFoldDB" id="A0AAW5HXC1"/>
<sequence>MLQRFVHGVGYTAWLIKEIFASGFSAAAAAFKPNTGLDPIIIYYPLRLTTDWQIFWYSTSITVTPGTLSLGLRYPAQEGGPIVLLVQAAFGSDPLEQIAGLIDMEERINPAVKATPLDPASIGWDHYVDLGDPDDHTLPPAERMD</sequence>
<reference evidence="1 2" key="1">
    <citation type="submission" date="2021-01" db="EMBL/GenBank/DDBJ databases">
        <title>Identification and Characterization of Corynebacterium sp.</title>
        <authorList>
            <person name="Luo Q."/>
            <person name="Qu P."/>
            <person name="Chen Q."/>
        </authorList>
    </citation>
    <scope>NUCLEOTIDE SEQUENCE [LARGE SCALE GENOMIC DNA]</scope>
    <source>
        <strain evidence="1 2">MC-18</strain>
    </source>
</reference>
<accession>A0AAW5HXC1</accession>
<proteinExistence type="predicted"/>
<protein>
    <submittedName>
        <fullName evidence="1">Monovalent cation/H+ antiporter subunit E</fullName>
    </submittedName>
</protein>
<comment type="caution">
    <text evidence="1">The sequence shown here is derived from an EMBL/GenBank/DDBJ whole genome shotgun (WGS) entry which is preliminary data.</text>
</comment>
<dbReference type="NCBIfam" id="NF009297">
    <property type="entry name" value="PRK12654.1"/>
    <property type="match status" value="1"/>
</dbReference>
<organism evidence="1 2">
    <name type="scientific">Corynebacterium lipophilum</name>
    <dbReference type="NCBI Taxonomy" id="2804918"/>
    <lineage>
        <taxon>Bacteria</taxon>
        <taxon>Bacillati</taxon>
        <taxon>Actinomycetota</taxon>
        <taxon>Actinomycetes</taxon>
        <taxon>Mycobacteriales</taxon>
        <taxon>Corynebacteriaceae</taxon>
        <taxon>Corynebacterium</taxon>
    </lineage>
</organism>
<dbReference type="EMBL" id="JAEUWV010000013">
    <property type="protein sequence ID" value="MCO6394982.1"/>
    <property type="molecule type" value="Genomic_DNA"/>
</dbReference>
<keyword evidence="2" id="KW-1185">Reference proteome</keyword>
<dbReference type="GO" id="GO:0016020">
    <property type="term" value="C:membrane"/>
    <property type="evidence" value="ECO:0007669"/>
    <property type="project" value="InterPro"/>
</dbReference>
<dbReference type="GO" id="GO:0008324">
    <property type="term" value="F:monoatomic cation transmembrane transporter activity"/>
    <property type="evidence" value="ECO:0007669"/>
    <property type="project" value="InterPro"/>
</dbReference>
<evidence type="ECO:0000313" key="1">
    <source>
        <dbReference type="EMBL" id="MCO6394982.1"/>
    </source>
</evidence>
<dbReference type="Proteomes" id="UP001205920">
    <property type="component" value="Unassembled WGS sequence"/>
</dbReference>
<name>A0AAW5HXC1_9CORY</name>
<dbReference type="Pfam" id="PF01899">
    <property type="entry name" value="MNHE"/>
    <property type="match status" value="1"/>
</dbReference>
<evidence type="ECO:0000313" key="2">
    <source>
        <dbReference type="Proteomes" id="UP001205920"/>
    </source>
</evidence>